<evidence type="ECO:0000313" key="2">
    <source>
        <dbReference type="EMBL" id="UGS37900.1"/>
    </source>
</evidence>
<dbReference type="KEGG" id="sbae:DSM104329_04322"/>
<protein>
    <recommendedName>
        <fullName evidence="4">DUF5709 domain-containing protein</fullName>
    </recommendedName>
</protein>
<accession>A0A9E6Y0X3</accession>
<feature type="region of interest" description="Disordered" evidence="1">
    <location>
        <begin position="1"/>
        <end position="47"/>
    </location>
</feature>
<name>A0A9E6Y0X3_9ACTN</name>
<feature type="compositionally biased region" description="Low complexity" evidence="1">
    <location>
        <begin position="117"/>
        <end position="128"/>
    </location>
</feature>
<dbReference type="Proteomes" id="UP001162834">
    <property type="component" value="Chromosome"/>
</dbReference>
<dbReference type="EMBL" id="CP087164">
    <property type="protein sequence ID" value="UGS37900.1"/>
    <property type="molecule type" value="Genomic_DNA"/>
</dbReference>
<feature type="compositionally biased region" description="Basic and acidic residues" evidence="1">
    <location>
        <begin position="86"/>
        <end position="95"/>
    </location>
</feature>
<sequence length="128" mass="13465">MTDRPDPLADEEAAAAAAEAGRIGGRPTREEEADLDHDPAMQAVYEGGGGEAEGFEMAEEELREHAEQGPATPGVEVRAVRAEVDRGTEEVDHAVYGEADEEDVTEVTRDPQEGPDDPGAGPGLAADR</sequence>
<feature type="region of interest" description="Disordered" evidence="1">
    <location>
        <begin position="86"/>
        <end position="128"/>
    </location>
</feature>
<gene>
    <name evidence="2" type="ORF">DSM104329_04322</name>
</gene>
<evidence type="ECO:0008006" key="4">
    <source>
        <dbReference type="Google" id="ProtNLM"/>
    </source>
</evidence>
<organism evidence="2 3">
    <name type="scientific">Capillimicrobium parvum</name>
    <dbReference type="NCBI Taxonomy" id="2884022"/>
    <lineage>
        <taxon>Bacteria</taxon>
        <taxon>Bacillati</taxon>
        <taxon>Actinomycetota</taxon>
        <taxon>Thermoleophilia</taxon>
        <taxon>Solirubrobacterales</taxon>
        <taxon>Capillimicrobiaceae</taxon>
        <taxon>Capillimicrobium</taxon>
    </lineage>
</organism>
<evidence type="ECO:0000256" key="1">
    <source>
        <dbReference type="SAM" id="MobiDB-lite"/>
    </source>
</evidence>
<dbReference type="AlphaFoldDB" id="A0A9E6Y0X3"/>
<proteinExistence type="predicted"/>
<reference evidence="2" key="1">
    <citation type="journal article" date="2022" name="Int. J. Syst. Evol. Microbiol.">
        <title>Pseudomonas aegrilactucae sp. nov. and Pseudomonas morbosilactucae sp. nov., pathogens causing bacterial rot of lettuce in Japan.</title>
        <authorList>
            <person name="Sawada H."/>
            <person name="Fujikawa T."/>
            <person name="Satou M."/>
        </authorList>
    </citation>
    <scope>NUCLEOTIDE SEQUENCE</scope>
    <source>
        <strain evidence="2">0166_1</strain>
    </source>
</reference>
<dbReference type="RefSeq" id="WP_259311941.1">
    <property type="nucleotide sequence ID" value="NZ_CP087164.1"/>
</dbReference>
<keyword evidence="3" id="KW-1185">Reference proteome</keyword>
<evidence type="ECO:0000313" key="3">
    <source>
        <dbReference type="Proteomes" id="UP001162834"/>
    </source>
</evidence>